<reference evidence="1" key="1">
    <citation type="submission" date="2021-02" db="EMBL/GenBank/DDBJ databases">
        <authorList>
            <person name="Nowell W R."/>
        </authorList>
    </citation>
    <scope>NUCLEOTIDE SEQUENCE</scope>
</reference>
<dbReference type="EMBL" id="CAJNOT010004989">
    <property type="protein sequence ID" value="CAF1452117.1"/>
    <property type="molecule type" value="Genomic_DNA"/>
</dbReference>
<gene>
    <name evidence="1" type="ORF">ZHD862_LOCUS35313</name>
</gene>
<protein>
    <submittedName>
        <fullName evidence="1">Uncharacterized protein</fullName>
    </submittedName>
</protein>
<name>A0A815PQW5_9BILA</name>
<dbReference type="AlphaFoldDB" id="A0A815PQW5"/>
<comment type="caution">
    <text evidence="1">The sequence shown here is derived from an EMBL/GenBank/DDBJ whole genome shotgun (WGS) entry which is preliminary data.</text>
</comment>
<organism evidence="1 2">
    <name type="scientific">Rotaria sordida</name>
    <dbReference type="NCBI Taxonomy" id="392033"/>
    <lineage>
        <taxon>Eukaryota</taxon>
        <taxon>Metazoa</taxon>
        <taxon>Spiralia</taxon>
        <taxon>Gnathifera</taxon>
        <taxon>Rotifera</taxon>
        <taxon>Eurotatoria</taxon>
        <taxon>Bdelloidea</taxon>
        <taxon>Philodinida</taxon>
        <taxon>Philodinidae</taxon>
        <taxon>Rotaria</taxon>
    </lineage>
</organism>
<evidence type="ECO:0000313" key="2">
    <source>
        <dbReference type="Proteomes" id="UP000663864"/>
    </source>
</evidence>
<sequence length="39" mass="4369">MATTMSTASKRSKTIEPEHFCFVSFPSEGTHGIWPENLI</sequence>
<feature type="non-terminal residue" evidence="1">
    <location>
        <position position="39"/>
    </location>
</feature>
<evidence type="ECO:0000313" key="1">
    <source>
        <dbReference type="EMBL" id="CAF1452117.1"/>
    </source>
</evidence>
<accession>A0A815PQW5</accession>
<proteinExistence type="predicted"/>
<dbReference type="Proteomes" id="UP000663864">
    <property type="component" value="Unassembled WGS sequence"/>
</dbReference>